<feature type="region of interest" description="Disordered" evidence="1">
    <location>
        <begin position="1"/>
        <end position="27"/>
    </location>
</feature>
<dbReference type="Proteomes" id="UP001054821">
    <property type="component" value="Chromosome 4"/>
</dbReference>
<proteinExistence type="predicted"/>
<dbReference type="EMBL" id="JAJFAZ020000004">
    <property type="protein sequence ID" value="KAI5332982.1"/>
    <property type="molecule type" value="Genomic_DNA"/>
</dbReference>
<dbReference type="AlphaFoldDB" id="A0AAD4VZ79"/>
<comment type="caution">
    <text evidence="2">The sequence shown here is derived from an EMBL/GenBank/DDBJ whole genome shotgun (WGS) entry which is preliminary data.</text>
</comment>
<keyword evidence="3" id="KW-1185">Reference proteome</keyword>
<protein>
    <submittedName>
        <fullName evidence="2">Uncharacterized protein</fullName>
    </submittedName>
</protein>
<evidence type="ECO:0000256" key="1">
    <source>
        <dbReference type="SAM" id="MobiDB-lite"/>
    </source>
</evidence>
<feature type="compositionally biased region" description="Polar residues" evidence="1">
    <location>
        <begin position="1"/>
        <end position="14"/>
    </location>
</feature>
<name>A0AAD4VZ79_PRUDU</name>
<evidence type="ECO:0000313" key="2">
    <source>
        <dbReference type="EMBL" id="KAI5332982.1"/>
    </source>
</evidence>
<sequence length="88" mass="9212">MRESPTALTGSNLSFPDVAPLPPPPDSGETACGKYRLLLVSNVALDVPACEILSIRGFGCSGVWEDSVYCLGSSHMALDVPVCDDPVC</sequence>
<organism evidence="2 3">
    <name type="scientific">Prunus dulcis</name>
    <name type="common">Almond</name>
    <name type="synonym">Amygdalus dulcis</name>
    <dbReference type="NCBI Taxonomy" id="3755"/>
    <lineage>
        <taxon>Eukaryota</taxon>
        <taxon>Viridiplantae</taxon>
        <taxon>Streptophyta</taxon>
        <taxon>Embryophyta</taxon>
        <taxon>Tracheophyta</taxon>
        <taxon>Spermatophyta</taxon>
        <taxon>Magnoliopsida</taxon>
        <taxon>eudicotyledons</taxon>
        <taxon>Gunneridae</taxon>
        <taxon>Pentapetalae</taxon>
        <taxon>rosids</taxon>
        <taxon>fabids</taxon>
        <taxon>Rosales</taxon>
        <taxon>Rosaceae</taxon>
        <taxon>Amygdaloideae</taxon>
        <taxon>Amygdaleae</taxon>
        <taxon>Prunus</taxon>
    </lineage>
</organism>
<gene>
    <name evidence="2" type="ORF">L3X38_023111</name>
</gene>
<accession>A0AAD4VZ79</accession>
<reference evidence="2 3" key="1">
    <citation type="journal article" date="2022" name="G3 (Bethesda)">
        <title>Whole-genome sequence and methylome profiling of the almond [Prunus dulcis (Mill.) D.A. Webb] cultivar 'Nonpareil'.</title>
        <authorList>
            <person name="D'Amico-Willman K.M."/>
            <person name="Ouma W.Z."/>
            <person name="Meulia T."/>
            <person name="Sideli G.M."/>
            <person name="Gradziel T.M."/>
            <person name="Fresnedo-Ramirez J."/>
        </authorList>
    </citation>
    <scope>NUCLEOTIDE SEQUENCE [LARGE SCALE GENOMIC DNA]</scope>
    <source>
        <strain evidence="2">Clone GOH B32 T37-40</strain>
    </source>
</reference>
<evidence type="ECO:0000313" key="3">
    <source>
        <dbReference type="Proteomes" id="UP001054821"/>
    </source>
</evidence>